<proteinExistence type="inferred from homology"/>
<feature type="region of interest" description="Disordered" evidence="17">
    <location>
        <begin position="1"/>
        <end position="74"/>
    </location>
</feature>
<dbReference type="Pfam" id="PF01493">
    <property type="entry name" value="GXGXG"/>
    <property type="match status" value="1"/>
</dbReference>
<comment type="pathway">
    <text evidence="16">Amino-acid biosynthesis.</text>
</comment>
<protein>
    <submittedName>
        <fullName evidence="19">Glutamate synthase (NADPH/NADH) large chain</fullName>
    </submittedName>
</protein>
<evidence type="ECO:0000256" key="12">
    <source>
        <dbReference type="ARBA" id="ARBA00023004"/>
    </source>
</evidence>
<evidence type="ECO:0000256" key="5">
    <source>
        <dbReference type="ARBA" id="ARBA00022605"/>
    </source>
</evidence>
<evidence type="ECO:0000256" key="16">
    <source>
        <dbReference type="ARBA" id="ARBA00029440"/>
    </source>
</evidence>
<dbReference type="EMBL" id="FNPC01000004">
    <property type="protein sequence ID" value="SDY30710.1"/>
    <property type="molecule type" value="Genomic_DNA"/>
</dbReference>
<keyword evidence="14" id="KW-0314">Glutamate biosynthesis</keyword>
<keyword evidence="6" id="KW-0285">Flavoprotein</keyword>
<dbReference type="InterPro" id="IPR029055">
    <property type="entry name" value="Ntn_hydrolases_N"/>
</dbReference>
<dbReference type="InterPro" id="IPR017932">
    <property type="entry name" value="GATase_2_dom"/>
</dbReference>
<feature type="compositionally biased region" description="Basic and acidic residues" evidence="17">
    <location>
        <begin position="27"/>
        <end position="60"/>
    </location>
</feature>
<dbReference type="Pfam" id="PF01645">
    <property type="entry name" value="Glu_synthase"/>
    <property type="match status" value="1"/>
</dbReference>
<evidence type="ECO:0000259" key="18">
    <source>
        <dbReference type="PROSITE" id="PS51278"/>
    </source>
</evidence>
<dbReference type="GO" id="GO:0006537">
    <property type="term" value="P:glutamate biosynthetic process"/>
    <property type="evidence" value="ECO:0007669"/>
    <property type="project" value="UniProtKB-KW"/>
</dbReference>
<keyword evidence="5" id="KW-0028">Amino-acid biosynthesis</keyword>
<evidence type="ECO:0000256" key="4">
    <source>
        <dbReference type="ARBA" id="ARBA00009716"/>
    </source>
</evidence>
<comment type="cofactor">
    <cofactor evidence="1">
        <name>FMN</name>
        <dbReference type="ChEBI" id="CHEBI:58210"/>
    </cofactor>
</comment>
<name>A0A1H3ISK6_9EURY</name>
<evidence type="ECO:0000256" key="15">
    <source>
        <dbReference type="ARBA" id="ARBA00023291"/>
    </source>
</evidence>
<sequence>MTKPHSTTPEPSDGAAGSGRHAGTENADGRDVRGTDGVRDDDERTVRGDGTVRADGEKNGDGLADPTDDRSNCGVGAVVDLEGGPSHDVVADAVRLLENLEHRGTTGTEPDTGDGAGIMVQRPDAFFRSVVDADLPDEYAVGSLFLPQDERARGQLFDVVAETLAEYGLEILAWRSVPTENGDLGATALESEPDHWQVFVAPTDEADPADRFVDADADADADRDPALLGFDRALYVARKAIETAAEDVDGSGRFYIASLDRRRVVYKGLLKGEQLAGYFPDLRDERFASRAALVHARFSTNTLGAWHLAHPYRNIVHNGEFNTIQGNINWMRARETDVSHPGFGADLETVKPVIDDPNQSDTASVDNALELLVQTGRELPHVLRMLIPEAFRDDHLMDAARADWYDYHASLVEPWDGPALVLGFDGDRVAGVLDRNGLRPCRYEVTSDDRLIVGSEVGALPTDPAEVERRGRLQPGEIFVADLESGRVVPDEEVFADLTDDRYGEWVAEEQVALSDLLETDDPTSAGIGAGADDEADAETDAGADDEADADANDVEGTSPLRARQAAFGYTTDSMNHLVEPMAREGKDPVGSMGDDTPLSVLSDVDRPLFTYFKQLFAQVSNPPIDYIREELVTSLETRLGFQRNLLDESAEHARQLVSETPILTDAETESIKALGGSEENAAAAGASGAADGSLADETPLESTVLDTTFPPETDLEDAVSRLRDDAAAAIEDGADVIVLSDRAIGPDRIAIPSLLATGAVHHHLVRNGLRNHAGLVVESGEPHEVHHIATLVGYGAGAVTPYLAYASIADVVAGPDGADEAEAIAAYRGALEDGLLKTMAKMGISTMESYQGAQIFEAVGLDSGFVAEYFSGTEIRTEGIGIDEIEGDVRTRHAMAFGADPQLETVGEYEHRSSGIKHGWNPQTVGTLQQAVRSGEYDQYREFAAEVNDQEGSPHTLRGLLEFDADRDPVPVEEVEPVEEIVKRFSTAAMSLGSISPEAHENNSIAMNRIGAKSNTGEGGEPPERFGTERECNVKQVASGRFGVTAEYLASADELQIKMAQGSKPGEGGHLPGKKVNEMIAHVRCSTPGVGLISPPPQHDIYSIEDLKQLIYDLKSANPDADVNVKLVSEAGIGTIAAGVAKANADVVHVSGHSGGTGASPKTSIKNAGLPWELGLAETNQMLRATGLRDRIRVSADGGLRTGRDVAVAALLGAEEYVFGTASLVTSGCVMARQCHENTCPVGVATQREDLRQRFPGEPDHVINYMTFIAEELREIMADLGFRTLEELIGRPELLAQRETDHEKARHLDLSSVIAEPTGSVRTKVREQDHEVDDRLDWDLIDAAADAIADGAPVSIHEDVTNVDRAVGATLSNRVVSEHGGDGLADDTIAVDFDGYAGQSFGAFLAEGVTFSLTGAANDYVGKGLSGGKLVVNTPPDAGYDASGNVVVGNVCLYGATAGEVYVNGVAGERFGVRNSGATAVVEGVGDHGCEYMTGGVVAVLGETGRNFAAGMSGGIAYVHDPDDRLAERANTGMVSLSRDLSERDEAMLRRLVENHAAYTESDRARELLDDWEAALESFVRVFPDAYADVIAEGIGEDVRDARPPAATADVLPEADANVVSSDD</sequence>
<evidence type="ECO:0000256" key="14">
    <source>
        <dbReference type="ARBA" id="ARBA00023164"/>
    </source>
</evidence>
<dbReference type="SUPFAM" id="SSF69336">
    <property type="entry name" value="Alpha subunit of glutamate synthase, C-terminal domain"/>
    <property type="match status" value="1"/>
</dbReference>
<dbReference type="InterPro" id="IPR050711">
    <property type="entry name" value="ET-N_metabolism_enzyme"/>
</dbReference>
<evidence type="ECO:0000256" key="1">
    <source>
        <dbReference type="ARBA" id="ARBA00001917"/>
    </source>
</evidence>
<comment type="cofactor">
    <cofactor evidence="2">
        <name>[3Fe-4S] cluster</name>
        <dbReference type="ChEBI" id="CHEBI:21137"/>
    </cofactor>
</comment>
<evidence type="ECO:0000256" key="9">
    <source>
        <dbReference type="ARBA" id="ARBA00022827"/>
    </source>
</evidence>
<evidence type="ECO:0000256" key="6">
    <source>
        <dbReference type="ARBA" id="ARBA00022630"/>
    </source>
</evidence>
<dbReference type="CDD" id="cd00713">
    <property type="entry name" value="GltS"/>
    <property type="match status" value="1"/>
</dbReference>
<dbReference type="InterPro" id="IPR036485">
    <property type="entry name" value="Glu_synth_asu_C_sf"/>
</dbReference>
<feature type="region of interest" description="Disordered" evidence="17">
    <location>
        <begin position="517"/>
        <end position="560"/>
    </location>
</feature>
<dbReference type="InterPro" id="IPR006982">
    <property type="entry name" value="Glu_synth_centr_N"/>
</dbReference>
<keyword evidence="8" id="KW-0479">Metal-binding</keyword>
<keyword evidence="20" id="KW-1185">Reference proteome</keyword>
<evidence type="ECO:0000256" key="2">
    <source>
        <dbReference type="ARBA" id="ARBA00001927"/>
    </source>
</evidence>
<evidence type="ECO:0000256" key="11">
    <source>
        <dbReference type="ARBA" id="ARBA00023002"/>
    </source>
</evidence>
<keyword evidence="10" id="KW-0315">Glutamine amidotransferase</keyword>
<gene>
    <name evidence="19" type="ORF">SAMN05216564_104247</name>
</gene>
<dbReference type="PANTHER" id="PTHR11938">
    <property type="entry name" value="FAD NADPH DEHYDROGENASE/OXIDOREDUCTASE"/>
    <property type="match status" value="1"/>
</dbReference>
<dbReference type="GO" id="GO:0019676">
    <property type="term" value="P:ammonia assimilation cycle"/>
    <property type="evidence" value="ECO:0007669"/>
    <property type="project" value="TreeGrafter"/>
</dbReference>
<dbReference type="Proteomes" id="UP000199079">
    <property type="component" value="Unassembled WGS sequence"/>
</dbReference>
<comment type="similarity">
    <text evidence="4">Belongs to the glutamate synthase family.</text>
</comment>
<keyword evidence="9" id="KW-0274">FAD</keyword>
<dbReference type="CDD" id="cd02808">
    <property type="entry name" value="GltS_FMN"/>
    <property type="match status" value="1"/>
</dbReference>
<evidence type="ECO:0000313" key="19">
    <source>
        <dbReference type="EMBL" id="SDY30710.1"/>
    </source>
</evidence>
<comment type="cofactor">
    <cofactor evidence="3">
        <name>FAD</name>
        <dbReference type="ChEBI" id="CHEBI:57692"/>
    </cofactor>
</comment>
<dbReference type="InterPro" id="IPR002932">
    <property type="entry name" value="Glu_synthdom"/>
</dbReference>
<dbReference type="Pfam" id="PF00310">
    <property type="entry name" value="GATase_2"/>
    <property type="match status" value="1"/>
</dbReference>
<evidence type="ECO:0000256" key="3">
    <source>
        <dbReference type="ARBA" id="ARBA00001974"/>
    </source>
</evidence>
<dbReference type="Gene3D" id="2.160.20.60">
    <property type="entry name" value="Glutamate synthase, alpha subunit, C-terminal domain"/>
    <property type="match status" value="1"/>
</dbReference>
<evidence type="ECO:0000256" key="10">
    <source>
        <dbReference type="ARBA" id="ARBA00022962"/>
    </source>
</evidence>
<accession>A0A1H3ISK6</accession>
<dbReference type="GO" id="GO:0015930">
    <property type="term" value="F:glutamate synthase activity"/>
    <property type="evidence" value="ECO:0007669"/>
    <property type="project" value="InterPro"/>
</dbReference>
<dbReference type="InterPro" id="IPR013785">
    <property type="entry name" value="Aldolase_TIM"/>
</dbReference>
<evidence type="ECO:0000313" key="20">
    <source>
        <dbReference type="Proteomes" id="UP000199079"/>
    </source>
</evidence>
<dbReference type="Gene3D" id="3.60.20.10">
    <property type="entry name" value="Glutamine Phosphoribosylpyrophosphate, subunit 1, domain 1"/>
    <property type="match status" value="1"/>
</dbReference>
<keyword evidence="12" id="KW-0408">Iron</keyword>
<feature type="region of interest" description="Disordered" evidence="17">
    <location>
        <begin position="1603"/>
        <end position="1625"/>
    </location>
</feature>
<keyword evidence="7" id="KW-0288">FMN</keyword>
<evidence type="ECO:0000256" key="17">
    <source>
        <dbReference type="SAM" id="MobiDB-lite"/>
    </source>
</evidence>
<dbReference type="CDD" id="cd00982">
    <property type="entry name" value="gltB_C"/>
    <property type="match status" value="1"/>
</dbReference>
<dbReference type="RefSeq" id="WP_092732158.1">
    <property type="nucleotide sequence ID" value="NZ_FNPC01000004.1"/>
</dbReference>
<dbReference type="NCBIfam" id="NF008730">
    <property type="entry name" value="PRK11750.1"/>
    <property type="match status" value="1"/>
</dbReference>
<dbReference type="SUPFAM" id="SSF51395">
    <property type="entry name" value="FMN-linked oxidoreductases"/>
    <property type="match status" value="1"/>
</dbReference>
<organism evidence="19 20">
    <name type="scientific">Halopenitus persicus</name>
    <dbReference type="NCBI Taxonomy" id="1048396"/>
    <lineage>
        <taxon>Archaea</taxon>
        <taxon>Methanobacteriati</taxon>
        <taxon>Methanobacteriota</taxon>
        <taxon>Stenosarchaea group</taxon>
        <taxon>Halobacteria</taxon>
        <taxon>Halobacteriales</taxon>
        <taxon>Haloferacaceae</taxon>
        <taxon>Halopenitus</taxon>
    </lineage>
</organism>
<dbReference type="PROSITE" id="PS51278">
    <property type="entry name" value="GATASE_TYPE_2"/>
    <property type="match status" value="1"/>
</dbReference>
<evidence type="ECO:0000256" key="7">
    <source>
        <dbReference type="ARBA" id="ARBA00022643"/>
    </source>
</evidence>
<feature type="compositionally biased region" description="Polar residues" evidence="17">
    <location>
        <begin position="1"/>
        <end position="10"/>
    </location>
</feature>
<dbReference type="PANTHER" id="PTHR11938:SF133">
    <property type="entry name" value="GLUTAMATE SYNTHASE (NADH)"/>
    <property type="match status" value="1"/>
</dbReference>
<evidence type="ECO:0000256" key="8">
    <source>
        <dbReference type="ARBA" id="ARBA00022723"/>
    </source>
</evidence>
<dbReference type="Gene3D" id="3.20.20.70">
    <property type="entry name" value="Aldolase class I"/>
    <property type="match status" value="2"/>
</dbReference>
<evidence type="ECO:0000256" key="13">
    <source>
        <dbReference type="ARBA" id="ARBA00023014"/>
    </source>
</evidence>
<feature type="compositionally biased region" description="Acidic residues" evidence="17">
    <location>
        <begin position="532"/>
        <end position="554"/>
    </location>
</feature>
<dbReference type="SUPFAM" id="SSF56235">
    <property type="entry name" value="N-terminal nucleophile aminohydrolases (Ntn hydrolases)"/>
    <property type="match status" value="1"/>
</dbReference>
<feature type="domain" description="Glutamine amidotransferase type-2" evidence="18">
    <location>
        <begin position="73"/>
        <end position="484"/>
    </location>
</feature>
<reference evidence="20" key="1">
    <citation type="submission" date="2016-10" db="EMBL/GenBank/DDBJ databases">
        <authorList>
            <person name="Varghese N."/>
            <person name="Submissions S."/>
        </authorList>
    </citation>
    <scope>NUCLEOTIDE SEQUENCE [LARGE SCALE GENOMIC DNA]</scope>
    <source>
        <strain evidence="20">DC30,IBRC 10041,KCTC 4046</strain>
    </source>
</reference>
<dbReference type="InterPro" id="IPR002489">
    <property type="entry name" value="Glu_synth_asu_C"/>
</dbReference>
<dbReference type="OrthoDB" id="211693at2157"/>
<keyword evidence="13" id="KW-0411">Iron-sulfur</keyword>
<dbReference type="Pfam" id="PF04898">
    <property type="entry name" value="Glu_syn_central"/>
    <property type="match status" value="1"/>
</dbReference>
<keyword evidence="11" id="KW-0560">Oxidoreductase</keyword>
<dbReference type="GO" id="GO:0046872">
    <property type="term" value="F:metal ion binding"/>
    <property type="evidence" value="ECO:0007669"/>
    <property type="project" value="UniProtKB-KW"/>
</dbReference>
<keyword evidence="15" id="KW-0003">3Fe-4S</keyword>
<dbReference type="FunFam" id="2.160.20.60:FF:000001">
    <property type="entry name" value="Glutamate synthase, large subunit"/>
    <property type="match status" value="1"/>
</dbReference>
<dbReference type="GO" id="GO:0051538">
    <property type="term" value="F:3 iron, 4 sulfur cluster binding"/>
    <property type="evidence" value="ECO:0007669"/>
    <property type="project" value="UniProtKB-KW"/>
</dbReference>